<dbReference type="Pfam" id="PF02775">
    <property type="entry name" value="TPP_enzyme_C"/>
    <property type="match status" value="1"/>
</dbReference>
<dbReference type="InterPro" id="IPR012001">
    <property type="entry name" value="Thiamin_PyroP_enz_TPP-bd_dom"/>
</dbReference>
<accession>A0ABW5R7X3</accession>
<dbReference type="Gene3D" id="3.40.50.1220">
    <property type="entry name" value="TPP-binding domain"/>
    <property type="match status" value="1"/>
</dbReference>
<dbReference type="InterPro" id="IPR047211">
    <property type="entry name" value="POXB-like"/>
</dbReference>
<dbReference type="InterPro" id="IPR011766">
    <property type="entry name" value="TPP_enzyme_TPP-bd"/>
</dbReference>
<evidence type="ECO:0000256" key="3">
    <source>
        <dbReference type="RuleBase" id="RU362132"/>
    </source>
</evidence>
<protein>
    <submittedName>
        <fullName evidence="7">Thiamine pyrophosphate-binding protein</fullName>
    </submittedName>
</protein>
<dbReference type="Proteomes" id="UP001597497">
    <property type="component" value="Unassembled WGS sequence"/>
</dbReference>
<dbReference type="InterPro" id="IPR000399">
    <property type="entry name" value="TPP-bd_CS"/>
</dbReference>
<feature type="domain" description="Thiamine pyrophosphate enzyme N-terminal TPP-binding" evidence="6">
    <location>
        <begin position="26"/>
        <end position="141"/>
    </location>
</feature>
<evidence type="ECO:0000313" key="7">
    <source>
        <dbReference type="EMBL" id="MFD2671116.1"/>
    </source>
</evidence>
<dbReference type="Gene3D" id="3.40.50.970">
    <property type="match status" value="2"/>
</dbReference>
<comment type="caution">
    <text evidence="7">The sequence shown here is derived from an EMBL/GenBank/DDBJ whole genome shotgun (WGS) entry which is preliminary data.</text>
</comment>
<dbReference type="PROSITE" id="PS00187">
    <property type="entry name" value="TPP_ENZYMES"/>
    <property type="match status" value="1"/>
</dbReference>
<evidence type="ECO:0000259" key="5">
    <source>
        <dbReference type="Pfam" id="PF02775"/>
    </source>
</evidence>
<dbReference type="SUPFAM" id="SSF52467">
    <property type="entry name" value="DHS-like NAD/FAD-binding domain"/>
    <property type="match status" value="1"/>
</dbReference>
<proteinExistence type="inferred from homology"/>
<keyword evidence="8" id="KW-1185">Reference proteome</keyword>
<keyword evidence="2 3" id="KW-0786">Thiamine pyrophosphate</keyword>
<evidence type="ECO:0000259" key="6">
    <source>
        <dbReference type="Pfam" id="PF02776"/>
    </source>
</evidence>
<feature type="domain" description="Thiamine pyrophosphate enzyme central" evidence="4">
    <location>
        <begin position="212"/>
        <end position="338"/>
    </location>
</feature>
<sequence>MKQDRYEQTVLEQAGKVEASSGLPLTLSRYVLESLYAWGVRRIYGVIGDANLVFLSELAAFKKIRYIACRQENAAALMASAEAKLTGRIGVVLATSGPGAASLLNRLGDAAMDQVGVLAITGQVERAKLGTGSKQDLDQQKLMLGMTNASYLISDEKALPALLRQCLLASVLHGQVTHLAIPKDLFHDEIDAPLVAPGPYLQQPMLCPEGEIAEFAAHISQSRQPMILVGKGAGRATQELQTFAETIGAPVMVTMPARAYFPNAHPLFLGGLGQAGSEASSLLLGESDLILIIGATWWPEEYVPAGAKVIQIDRRKDHLGKHVHIAKGLAGDVKQIVPVLIGMCHGQGKGREDWLKRVQVEKGKWERRVAAELRERANSLMRPQQAVAALAEHMPEKAIITLDTGDHTLWFHRSFVCKPDQEVLLSGRHRTLGFGLPAAIAAKLVYPERQVLAITGDGGVVQTFMEWMTAVAHKLPILLAVFRNGSYAMEKNRMDVHGLDTLGSSILNPDFAAMAEAGGATGWQIKTVEDLHHRMQMALRARKPVLLDIWISDEQVPHTKM</sequence>
<organism evidence="7 8">
    <name type="scientific">Marinicrinis sediminis</name>
    <dbReference type="NCBI Taxonomy" id="1652465"/>
    <lineage>
        <taxon>Bacteria</taxon>
        <taxon>Bacillati</taxon>
        <taxon>Bacillota</taxon>
        <taxon>Bacilli</taxon>
        <taxon>Bacillales</taxon>
        <taxon>Paenibacillaceae</taxon>
    </lineage>
</organism>
<dbReference type="PANTHER" id="PTHR42981:SF2">
    <property type="entry name" value="PYRUVATE DEHYDROGENASE [UBIQUINONE]"/>
    <property type="match status" value="1"/>
</dbReference>
<dbReference type="InterPro" id="IPR029061">
    <property type="entry name" value="THDP-binding"/>
</dbReference>
<evidence type="ECO:0000256" key="2">
    <source>
        <dbReference type="ARBA" id="ARBA00023052"/>
    </source>
</evidence>
<name>A0ABW5R7X3_9BACL</name>
<dbReference type="InterPro" id="IPR029035">
    <property type="entry name" value="DHS-like_NAD/FAD-binding_dom"/>
</dbReference>
<gene>
    <name evidence="7" type="ORF">ACFSUC_05805</name>
</gene>
<comment type="similarity">
    <text evidence="1 3">Belongs to the TPP enzyme family.</text>
</comment>
<evidence type="ECO:0000313" key="8">
    <source>
        <dbReference type="Proteomes" id="UP001597497"/>
    </source>
</evidence>
<dbReference type="RefSeq" id="WP_379928548.1">
    <property type="nucleotide sequence ID" value="NZ_JBHUMM010000009.1"/>
</dbReference>
<dbReference type="EMBL" id="JBHUMM010000009">
    <property type="protein sequence ID" value="MFD2671116.1"/>
    <property type="molecule type" value="Genomic_DNA"/>
</dbReference>
<evidence type="ECO:0000259" key="4">
    <source>
        <dbReference type="Pfam" id="PF00205"/>
    </source>
</evidence>
<evidence type="ECO:0000256" key="1">
    <source>
        <dbReference type="ARBA" id="ARBA00007812"/>
    </source>
</evidence>
<dbReference type="Pfam" id="PF02776">
    <property type="entry name" value="TPP_enzyme_N"/>
    <property type="match status" value="1"/>
</dbReference>
<dbReference type="Pfam" id="PF00205">
    <property type="entry name" value="TPP_enzyme_M"/>
    <property type="match status" value="1"/>
</dbReference>
<feature type="domain" description="Thiamine pyrophosphate enzyme TPP-binding" evidence="5">
    <location>
        <begin position="403"/>
        <end position="549"/>
    </location>
</feature>
<dbReference type="PANTHER" id="PTHR42981">
    <property type="entry name" value="PYRUVATE DEHYDROGENASE [UBIQUINONE]"/>
    <property type="match status" value="1"/>
</dbReference>
<dbReference type="InterPro" id="IPR012000">
    <property type="entry name" value="Thiamin_PyroP_enz_cen_dom"/>
</dbReference>
<reference evidence="8" key="1">
    <citation type="journal article" date="2019" name="Int. J. Syst. Evol. Microbiol.">
        <title>The Global Catalogue of Microorganisms (GCM) 10K type strain sequencing project: providing services to taxonomists for standard genome sequencing and annotation.</title>
        <authorList>
            <consortium name="The Broad Institute Genomics Platform"/>
            <consortium name="The Broad Institute Genome Sequencing Center for Infectious Disease"/>
            <person name="Wu L."/>
            <person name="Ma J."/>
        </authorList>
    </citation>
    <scope>NUCLEOTIDE SEQUENCE [LARGE SCALE GENOMIC DNA]</scope>
    <source>
        <strain evidence="8">KCTC 33676</strain>
    </source>
</reference>
<dbReference type="SUPFAM" id="SSF52518">
    <property type="entry name" value="Thiamin diphosphate-binding fold (THDP-binding)"/>
    <property type="match status" value="2"/>
</dbReference>